<comment type="caution">
    <text evidence="1">The sequence shown here is derived from an EMBL/GenBank/DDBJ whole genome shotgun (WGS) entry which is preliminary data.</text>
</comment>
<proteinExistence type="predicted"/>
<accession>A0ACC1LM45</accession>
<dbReference type="EMBL" id="JANBUP010000423">
    <property type="protein sequence ID" value="KAJ2811509.1"/>
    <property type="molecule type" value="Genomic_DNA"/>
</dbReference>
<protein>
    <submittedName>
        <fullName evidence="1">Uncharacterized protein</fullName>
    </submittedName>
</protein>
<evidence type="ECO:0000313" key="1">
    <source>
        <dbReference type="EMBL" id="KAJ2811509.1"/>
    </source>
</evidence>
<evidence type="ECO:0000313" key="2">
    <source>
        <dbReference type="Proteomes" id="UP001140096"/>
    </source>
</evidence>
<dbReference type="Proteomes" id="UP001140096">
    <property type="component" value="Unassembled WGS sequence"/>
</dbReference>
<keyword evidence="2" id="KW-1185">Reference proteome</keyword>
<name>A0ACC1LM45_9FUNG</name>
<sequence>MHLDIAGCAALVTQVDVFTDRSLMLAKKKQAATMGFAAIFVFQRAGHRPSFAVMSGATSDGPFSSMTAEIMVIAVMLAILPMDTRAMIWCDSQAAIAMMRKMMNTEEDSWRKSPLAYLAQFFVPCIRQHMADLRLRWIPGHKGDKGNEAADKAAKDAQRQRQGWWTFCLRAPWEQPFWVCAGNSIAPYKTGGIVKRQEEAWAATHLVRHVCLVNSNADISEADLKELLEALNWSAANLNGMWMCKNSWCLMNMHDSNL</sequence>
<reference evidence="1" key="1">
    <citation type="submission" date="2022-07" db="EMBL/GenBank/DDBJ databases">
        <title>Phylogenomic reconstructions and comparative analyses of Kickxellomycotina fungi.</title>
        <authorList>
            <person name="Reynolds N.K."/>
            <person name="Stajich J.E."/>
            <person name="Barry K."/>
            <person name="Grigoriev I.V."/>
            <person name="Crous P."/>
            <person name="Smith M.E."/>
        </authorList>
    </citation>
    <scope>NUCLEOTIDE SEQUENCE</scope>
    <source>
        <strain evidence="1">CBS 102833</strain>
    </source>
</reference>
<organism evidence="1 2">
    <name type="scientific">Coemansia furcata</name>
    <dbReference type="NCBI Taxonomy" id="417177"/>
    <lineage>
        <taxon>Eukaryota</taxon>
        <taxon>Fungi</taxon>
        <taxon>Fungi incertae sedis</taxon>
        <taxon>Zoopagomycota</taxon>
        <taxon>Kickxellomycotina</taxon>
        <taxon>Kickxellomycetes</taxon>
        <taxon>Kickxellales</taxon>
        <taxon>Kickxellaceae</taxon>
        <taxon>Coemansia</taxon>
    </lineage>
</organism>
<gene>
    <name evidence="1" type="ORF">H4S07_002020</name>
</gene>